<name>A0AAV4UKH3_9ARAC</name>
<accession>A0AAV4UKH3</accession>
<dbReference type="Proteomes" id="UP001054837">
    <property type="component" value="Unassembled WGS sequence"/>
</dbReference>
<organism evidence="1 2">
    <name type="scientific">Caerostris darwini</name>
    <dbReference type="NCBI Taxonomy" id="1538125"/>
    <lineage>
        <taxon>Eukaryota</taxon>
        <taxon>Metazoa</taxon>
        <taxon>Ecdysozoa</taxon>
        <taxon>Arthropoda</taxon>
        <taxon>Chelicerata</taxon>
        <taxon>Arachnida</taxon>
        <taxon>Araneae</taxon>
        <taxon>Araneomorphae</taxon>
        <taxon>Entelegynae</taxon>
        <taxon>Araneoidea</taxon>
        <taxon>Araneidae</taxon>
        <taxon>Caerostris</taxon>
    </lineage>
</organism>
<sequence>MMAKEYQMLLNFYSMHEATIRKNEGFVRRRVAAGSSTSMSTGFIRRDIATKRAFMIWVENTTQKRIPMDGYIITNKTLLLKLRISCRLPLQLKRSCRFLQAMVGLKDLNNDIYLHNLRLKGE</sequence>
<dbReference type="AlphaFoldDB" id="A0AAV4UKH3"/>
<keyword evidence="2" id="KW-1185">Reference proteome</keyword>
<dbReference type="EMBL" id="BPLQ01011490">
    <property type="protein sequence ID" value="GIY58242.1"/>
    <property type="molecule type" value="Genomic_DNA"/>
</dbReference>
<evidence type="ECO:0000313" key="1">
    <source>
        <dbReference type="EMBL" id="GIY58242.1"/>
    </source>
</evidence>
<evidence type="ECO:0000313" key="2">
    <source>
        <dbReference type="Proteomes" id="UP001054837"/>
    </source>
</evidence>
<comment type="caution">
    <text evidence="1">The sequence shown here is derived from an EMBL/GenBank/DDBJ whole genome shotgun (WGS) entry which is preliminary data.</text>
</comment>
<protein>
    <submittedName>
        <fullName evidence="1">Uncharacterized protein</fullName>
    </submittedName>
</protein>
<proteinExistence type="predicted"/>
<gene>
    <name evidence="1" type="ORF">CDAR_294361</name>
</gene>
<reference evidence="1 2" key="1">
    <citation type="submission" date="2021-06" db="EMBL/GenBank/DDBJ databases">
        <title>Caerostris darwini draft genome.</title>
        <authorList>
            <person name="Kono N."/>
            <person name="Arakawa K."/>
        </authorList>
    </citation>
    <scope>NUCLEOTIDE SEQUENCE [LARGE SCALE GENOMIC DNA]</scope>
</reference>